<comment type="similarity">
    <text evidence="2">Belongs to the anaerobic coproporphyrinogen-III oxidase family. HemW subfamily.</text>
</comment>
<comment type="cofactor">
    <cofactor evidence="1">
        <name>[4Fe-4S] cluster</name>
        <dbReference type="ChEBI" id="CHEBI:49883"/>
    </cofactor>
</comment>
<keyword evidence="13" id="KW-1185">Reference proteome</keyword>
<dbReference type="EMBL" id="CP090569">
    <property type="protein sequence ID" value="USF87633.1"/>
    <property type="molecule type" value="Genomic_DNA"/>
</dbReference>
<dbReference type="GO" id="GO:0005737">
    <property type="term" value="C:cytoplasm"/>
    <property type="evidence" value="ECO:0007669"/>
    <property type="project" value="UniProtKB-SubCell"/>
</dbReference>
<organism evidence="12 13">
    <name type="scientific">Candidatus Endoriftia persephonae</name>
    <dbReference type="NCBI Taxonomy" id="393765"/>
    <lineage>
        <taxon>Bacteria</taxon>
        <taxon>Pseudomonadati</taxon>
        <taxon>Pseudomonadota</taxon>
        <taxon>Gammaproteobacteria</taxon>
        <taxon>Chromatiales</taxon>
        <taxon>Sedimenticolaceae</taxon>
        <taxon>Candidatus Endoriftia</taxon>
    </lineage>
</organism>
<keyword evidence="9 10" id="KW-0143">Chaperone</keyword>
<dbReference type="InterPro" id="IPR058240">
    <property type="entry name" value="rSAM_sf"/>
</dbReference>
<dbReference type="InterPro" id="IPR034505">
    <property type="entry name" value="Coproporphyrinogen-III_oxidase"/>
</dbReference>
<dbReference type="InterPro" id="IPR010723">
    <property type="entry name" value="HemN_C"/>
</dbReference>
<dbReference type="SUPFAM" id="SSF102114">
    <property type="entry name" value="Radical SAM enzymes"/>
    <property type="match status" value="1"/>
</dbReference>
<evidence type="ECO:0000256" key="1">
    <source>
        <dbReference type="ARBA" id="ARBA00001966"/>
    </source>
</evidence>
<dbReference type="InterPro" id="IPR013785">
    <property type="entry name" value="Aldolase_TIM"/>
</dbReference>
<dbReference type="InterPro" id="IPR004559">
    <property type="entry name" value="HemW-like"/>
</dbReference>
<dbReference type="InterPro" id="IPR006638">
    <property type="entry name" value="Elp3/MiaA/NifB-like_rSAM"/>
</dbReference>
<dbReference type="CDD" id="cd01335">
    <property type="entry name" value="Radical_SAM"/>
    <property type="match status" value="1"/>
</dbReference>
<feature type="domain" description="Radical SAM core" evidence="11">
    <location>
        <begin position="2"/>
        <end position="238"/>
    </location>
</feature>
<accession>A0A9J6ZY55</accession>
<dbReference type="SFLD" id="SFLDG01065">
    <property type="entry name" value="anaerobic_coproporphyrinogen-I"/>
    <property type="match status" value="1"/>
</dbReference>
<keyword evidence="6 10" id="KW-0479">Metal-binding</keyword>
<evidence type="ECO:0000256" key="2">
    <source>
        <dbReference type="ARBA" id="ARBA00006100"/>
    </source>
</evidence>
<dbReference type="InterPro" id="IPR007197">
    <property type="entry name" value="rSAM"/>
</dbReference>
<dbReference type="SMART" id="SM00729">
    <property type="entry name" value="Elp3"/>
    <property type="match status" value="1"/>
</dbReference>
<dbReference type="AlphaFoldDB" id="A0A9J6ZY55"/>
<dbReference type="PANTHER" id="PTHR13932">
    <property type="entry name" value="COPROPORPHYRINIGEN III OXIDASE"/>
    <property type="match status" value="1"/>
</dbReference>
<dbReference type="SFLD" id="SFLDF00288">
    <property type="entry name" value="HemN-like__clustered_with_nucl"/>
    <property type="match status" value="1"/>
</dbReference>
<keyword evidence="8 10" id="KW-0411">Iron-sulfur</keyword>
<name>A0A9J6ZY55_9GAMM</name>
<evidence type="ECO:0000313" key="13">
    <source>
        <dbReference type="Proteomes" id="UP001056649"/>
    </source>
</evidence>
<dbReference type="GO" id="GO:0051539">
    <property type="term" value="F:4 iron, 4 sulfur cluster binding"/>
    <property type="evidence" value="ECO:0007669"/>
    <property type="project" value="UniProtKB-UniRule"/>
</dbReference>
<evidence type="ECO:0000256" key="5">
    <source>
        <dbReference type="ARBA" id="ARBA00022691"/>
    </source>
</evidence>
<evidence type="ECO:0000256" key="9">
    <source>
        <dbReference type="ARBA" id="ARBA00023186"/>
    </source>
</evidence>
<keyword evidence="10" id="KW-0004">4Fe-4S</keyword>
<evidence type="ECO:0000256" key="4">
    <source>
        <dbReference type="ARBA" id="ARBA00022617"/>
    </source>
</evidence>
<dbReference type="Pfam" id="PF06969">
    <property type="entry name" value="HemN_C"/>
    <property type="match status" value="1"/>
</dbReference>
<dbReference type="GO" id="GO:0006779">
    <property type="term" value="P:porphyrin-containing compound biosynthetic process"/>
    <property type="evidence" value="ECO:0007669"/>
    <property type="project" value="InterPro"/>
</dbReference>
<evidence type="ECO:0000256" key="10">
    <source>
        <dbReference type="RuleBase" id="RU364116"/>
    </source>
</evidence>
<evidence type="ECO:0000256" key="7">
    <source>
        <dbReference type="ARBA" id="ARBA00023004"/>
    </source>
</evidence>
<dbReference type="PANTHER" id="PTHR13932:SF5">
    <property type="entry name" value="RADICAL S-ADENOSYL METHIONINE DOMAIN-CONTAINING PROTEIN 1, MITOCHONDRIAL"/>
    <property type="match status" value="1"/>
</dbReference>
<keyword evidence="10" id="KW-0963">Cytoplasm</keyword>
<dbReference type="PROSITE" id="PS51918">
    <property type="entry name" value="RADICAL_SAM"/>
    <property type="match status" value="1"/>
</dbReference>
<dbReference type="SFLD" id="SFLDF00562">
    <property type="entry name" value="HemN-like__clustered_with_heat"/>
    <property type="match status" value="1"/>
</dbReference>
<dbReference type="NCBIfam" id="TIGR00539">
    <property type="entry name" value="hemN_rel"/>
    <property type="match status" value="1"/>
</dbReference>
<evidence type="ECO:0000313" key="12">
    <source>
        <dbReference type="EMBL" id="USF87633.1"/>
    </source>
</evidence>
<sequence>MIDSLPPLSLYIHIPWCVRKCPYCDFNSHQVREALDEPPYIDALLADLEQDLKQTGGRPLHSIFIGGGTPSLFSPGSIAALLAGVMARVETEPELEITLEANPGTLEADNFSGYRDAGVNRLSVGVQSFDTARLQALGRIHDPDQAMLAVERARQAGFSRINLDLMFGLPGQTSASAAEDLSIALQLDPGHISYYQLTLEPNTHFHQFPPALPDDELIWEIHSQGQTCLAEAGYLQYEISAYARPGERCRHNLNYWCFGDYIGIGAGAHGKLTLADGRILRNWKQRRPQAYLAAAYGAGAVQGERWLERDDRLLEFMMNALRLNEGFSLSQFEARSGLSRRQLDEALATAQARELLLRSGEQIRPSLRGHAFLNDLLAIFTPQ</sequence>
<dbReference type="GO" id="GO:0004109">
    <property type="term" value="F:coproporphyrinogen oxidase activity"/>
    <property type="evidence" value="ECO:0007669"/>
    <property type="project" value="InterPro"/>
</dbReference>
<dbReference type="KEGG" id="eps:L0Y14_16175"/>
<evidence type="ECO:0000259" key="11">
    <source>
        <dbReference type="PROSITE" id="PS51918"/>
    </source>
</evidence>
<comment type="subcellular location">
    <subcellularLocation>
        <location evidence="10">Cytoplasm</location>
    </subcellularLocation>
</comment>
<keyword evidence="7 10" id="KW-0408">Iron</keyword>
<dbReference type="Gene3D" id="3.20.20.70">
    <property type="entry name" value="Aldolase class I"/>
    <property type="match status" value="1"/>
</dbReference>
<dbReference type="GO" id="GO:0046872">
    <property type="term" value="F:metal ion binding"/>
    <property type="evidence" value="ECO:0007669"/>
    <property type="project" value="UniProtKB-UniRule"/>
</dbReference>
<protein>
    <recommendedName>
        <fullName evidence="3 10">Heme chaperone HemW</fullName>
    </recommendedName>
</protein>
<proteinExistence type="inferred from homology"/>
<comment type="function">
    <text evidence="10">Probably acts as a heme chaperone, transferring heme to an unknown acceptor. Binds one molecule of heme per monomer, possibly covalently. Binds 1 [4Fe-4S] cluster. The cluster is coordinated with 3 cysteines and an exchangeable S-adenosyl-L-methionine.</text>
</comment>
<keyword evidence="4 10" id="KW-0349">Heme</keyword>
<reference evidence="12" key="1">
    <citation type="journal article" date="2022" name="Mol. Ecol. Resour.">
        <title>The complete and closed genome of the facultative generalist Candidatus Endoriftia persephone from deep-sea hydrothermal vents.</title>
        <authorList>
            <person name="de Oliveira A.L."/>
            <person name="Srivastava A."/>
            <person name="Espada-Hinojosa S."/>
            <person name="Bright M."/>
        </authorList>
    </citation>
    <scope>NUCLEOTIDE SEQUENCE</scope>
    <source>
        <strain evidence="12">Tica-EPR-9o50.N</strain>
    </source>
</reference>
<dbReference type="RefSeq" id="WP_005958534.1">
    <property type="nucleotide sequence ID" value="NZ_CP090569.1"/>
</dbReference>
<dbReference type="Pfam" id="PF04055">
    <property type="entry name" value="Radical_SAM"/>
    <property type="match status" value="1"/>
</dbReference>
<dbReference type="SFLD" id="SFLDS00029">
    <property type="entry name" value="Radical_SAM"/>
    <property type="match status" value="1"/>
</dbReference>
<dbReference type="Proteomes" id="UP001056649">
    <property type="component" value="Chromosome"/>
</dbReference>
<dbReference type="SFLD" id="SFLDG01082">
    <property type="entry name" value="B12-binding_domain_containing"/>
    <property type="match status" value="1"/>
</dbReference>
<evidence type="ECO:0000256" key="8">
    <source>
        <dbReference type="ARBA" id="ARBA00023014"/>
    </source>
</evidence>
<evidence type="ECO:0000256" key="3">
    <source>
        <dbReference type="ARBA" id="ARBA00017228"/>
    </source>
</evidence>
<gene>
    <name evidence="12" type="primary">hemW</name>
    <name evidence="12" type="ORF">L0Y14_16175</name>
</gene>
<keyword evidence="5 10" id="KW-0949">S-adenosyl-L-methionine</keyword>
<evidence type="ECO:0000256" key="6">
    <source>
        <dbReference type="ARBA" id="ARBA00022723"/>
    </source>
</evidence>